<feature type="compositionally biased region" description="Polar residues" evidence="2">
    <location>
        <begin position="467"/>
        <end position="477"/>
    </location>
</feature>
<sequence>MSRRRERTPRTLGSFDLMPGSPIVVVPGLCPPSSQDAVIVHCIGADHTLGAGYAATLSREHVRQLEQHIPLRIGQSYHTEVAGSRVVHLVTKPLSAHPPREAKSLMRAAVHAQRWLRNVNVICPALAMGRDRRSEDECTAAAFLLRAQQTTIFAAPFEFRKLRVVAERRNYPVLESGPWMLRDIPETQGMPHDVITEDNCALCLDRPTNVWQTNCYNMGIVSHHLFCRTCLSDHLRRTYFPPMGGEIQPTCPLCRTRFSIDDVFSILGRRLDYNEVAGPPPDNIDPVWGSDPSDGSSSESERVPDGVRRTRQLEHLTTIVTVYGGPERDENGFPRMEGGRVGHQADLTGRDLEDLRAVFRPSVSTLGDHLEHEPSVAGAPVPTGDAPEPGGGDDPTPDGEGGNPPPPGGSGPNPPPPPPPPNDPPQGQPNPPQGSGGDPSGPPNPPGGGDPDPDPAGDPDVDLPEPHNQTSNSQATPDPSGPQPDGNSLLNRLNNLLVAARQRALLSIWGTPADGVRYGRVRQALMGFLQSRENEQTMTEAGITPDQVMASAARDILTRAILTPQMTPQEVQAAREHNALLLKNHINTQGFQGDTGDIALYGSVLGSTTVLGTLIARNNPAMGVGLALSGIATVELGRRSNYAALAPLAVATSCVAVAAIEPVTSLVSSTLRGVSGQLYQLPGSSSPGMLRAGGAVVRALRADPGRTLGLLRRGLPSTLNRVRALDLVANDEQWTTTITRNTLIIGTGLLAGAALYAGSRWYMRRKVALRE</sequence>
<evidence type="ECO:0000256" key="2">
    <source>
        <dbReference type="SAM" id="MobiDB-lite"/>
    </source>
</evidence>
<accession>A0A7T8FZR6</accession>
<dbReference type="InterPro" id="IPR001841">
    <property type="entry name" value="Znf_RING"/>
</dbReference>
<reference evidence="4" key="1">
    <citation type="journal article" date="2020" name="Viruses">
        <title>Soybean Thrips (Thysanoptera: Thripidae) Harbor Highly Diverse Populations of Arthropod, Fungal and Plant Viruses.</title>
        <authorList>
            <person name="Thekke-Veetil T."/>
            <person name="Lagos-Kutz D."/>
            <person name="McCoppin N.K."/>
            <person name="Hartman G.L."/>
            <person name="Ju H.K."/>
            <person name="Lim H.S."/>
            <person name="Domier L.L."/>
        </authorList>
    </citation>
    <scope>NUCLEOTIDE SEQUENCE</scope>
    <source>
        <strain evidence="4">STN1</strain>
    </source>
</reference>
<feature type="region of interest" description="Disordered" evidence="2">
    <location>
        <begin position="277"/>
        <end position="343"/>
    </location>
</feature>
<proteinExistence type="predicted"/>
<dbReference type="GO" id="GO:0008270">
    <property type="term" value="F:zinc ion binding"/>
    <property type="evidence" value="ECO:0007669"/>
    <property type="project" value="UniProtKB-KW"/>
</dbReference>
<dbReference type="SUPFAM" id="SSF57850">
    <property type="entry name" value="RING/U-box"/>
    <property type="match status" value="1"/>
</dbReference>
<name>A0A7T8FZR6_9TOMB</name>
<evidence type="ECO:0000313" key="4">
    <source>
        <dbReference type="EMBL" id="QQP18777.1"/>
    </source>
</evidence>
<evidence type="ECO:0000259" key="3">
    <source>
        <dbReference type="PROSITE" id="PS50089"/>
    </source>
</evidence>
<keyword evidence="1" id="KW-0862">Zinc</keyword>
<dbReference type="PROSITE" id="PS50089">
    <property type="entry name" value="ZF_RING_2"/>
    <property type="match status" value="1"/>
</dbReference>
<feature type="compositionally biased region" description="Basic and acidic residues" evidence="2">
    <location>
        <begin position="299"/>
        <end position="314"/>
    </location>
</feature>
<feature type="compositionally biased region" description="Low complexity" evidence="2">
    <location>
        <begin position="289"/>
        <end position="298"/>
    </location>
</feature>
<keyword evidence="1" id="KW-0479">Metal-binding</keyword>
<feature type="region of interest" description="Disordered" evidence="2">
    <location>
        <begin position="365"/>
        <end position="490"/>
    </location>
</feature>
<keyword evidence="1" id="KW-0863">Zinc-finger</keyword>
<dbReference type="InterPro" id="IPR013083">
    <property type="entry name" value="Znf_RING/FYVE/PHD"/>
</dbReference>
<dbReference type="EMBL" id="MT240788">
    <property type="protein sequence ID" value="QQP18777.1"/>
    <property type="molecule type" value="Genomic_RNA"/>
</dbReference>
<evidence type="ECO:0000256" key="1">
    <source>
        <dbReference type="PROSITE-ProRule" id="PRU00175"/>
    </source>
</evidence>
<organism evidence="4">
    <name type="scientific">Soybean thrips tombus-like virus 1</name>
    <dbReference type="NCBI Taxonomy" id="2802943"/>
    <lineage>
        <taxon>Viruses</taxon>
        <taxon>Riboviria</taxon>
        <taxon>Orthornavirae</taxon>
        <taxon>Kitrinoviricota</taxon>
        <taxon>Tolucaviricetes</taxon>
        <taxon>Tolivirales</taxon>
        <taxon>Tombusviridae</taxon>
    </lineage>
</organism>
<feature type="compositionally biased region" description="Pro residues" evidence="2">
    <location>
        <begin position="403"/>
        <end position="432"/>
    </location>
</feature>
<feature type="compositionally biased region" description="Acidic residues" evidence="2">
    <location>
        <begin position="451"/>
        <end position="463"/>
    </location>
</feature>
<dbReference type="Gene3D" id="3.30.40.10">
    <property type="entry name" value="Zinc/RING finger domain, C3HC4 (zinc finger)"/>
    <property type="match status" value="1"/>
</dbReference>
<protein>
    <recommendedName>
        <fullName evidence="3">RING-type domain-containing protein</fullName>
    </recommendedName>
</protein>
<feature type="domain" description="RING-type" evidence="3">
    <location>
        <begin position="200"/>
        <end position="255"/>
    </location>
</feature>
<feature type="compositionally biased region" description="Basic and acidic residues" evidence="2">
    <location>
        <begin position="326"/>
        <end position="340"/>
    </location>
</feature>